<organism evidence="4 5">
    <name type="scientific">Leisingera caerulea</name>
    <name type="common">Phaeobacter caeruleus</name>
    <dbReference type="NCBI Taxonomy" id="506591"/>
    <lineage>
        <taxon>Bacteria</taxon>
        <taxon>Pseudomonadati</taxon>
        <taxon>Pseudomonadota</taxon>
        <taxon>Alphaproteobacteria</taxon>
        <taxon>Rhodobacterales</taxon>
        <taxon>Roseobacteraceae</taxon>
        <taxon>Leisingera</taxon>
    </lineage>
</organism>
<evidence type="ECO:0000256" key="1">
    <source>
        <dbReference type="ARBA" id="ARBA00004167"/>
    </source>
</evidence>
<dbReference type="PANTHER" id="PTHR21461:SF69">
    <property type="entry name" value="GLYCOSYLTRANSFERASE FAMILY 92 PROTEIN"/>
    <property type="match status" value="1"/>
</dbReference>
<dbReference type="AlphaFoldDB" id="A0A9Q9M2N6"/>
<dbReference type="EMBL" id="CP081070">
    <property type="protein sequence ID" value="UWQ55852.1"/>
    <property type="molecule type" value="Genomic_DNA"/>
</dbReference>
<dbReference type="GO" id="GO:0016020">
    <property type="term" value="C:membrane"/>
    <property type="evidence" value="ECO:0007669"/>
    <property type="project" value="UniProtKB-SubCell"/>
</dbReference>
<reference evidence="4" key="1">
    <citation type="submission" date="2021-08" db="EMBL/GenBank/DDBJ databases">
        <authorList>
            <person name="Nwanade C."/>
            <person name="Wang M."/>
            <person name="Masoudi A."/>
            <person name="Yu Z."/>
            <person name="Liu J."/>
        </authorList>
    </citation>
    <scope>NUCLEOTIDE SEQUENCE</scope>
    <source>
        <strain evidence="4">S122</strain>
    </source>
</reference>
<dbReference type="Proteomes" id="UP001058713">
    <property type="component" value="Chromosome"/>
</dbReference>
<evidence type="ECO:0000256" key="2">
    <source>
        <dbReference type="ARBA" id="ARBA00022692"/>
    </source>
</evidence>
<protein>
    <submittedName>
        <fullName evidence="4">Glycosyltransferase family 2 protein</fullName>
    </submittedName>
</protein>
<proteinExistence type="predicted"/>
<dbReference type="GO" id="GO:0005737">
    <property type="term" value="C:cytoplasm"/>
    <property type="evidence" value="ECO:0007669"/>
    <property type="project" value="TreeGrafter"/>
</dbReference>
<sequence>MLDAVEMPGGNGRLARLFFKSGTTREGLGTASLSSKTILHNFGGAPVLDAEIKAERSTLEVSVDGTLFDIGLHPDETELFAGLNVLAAVRNGETVQTAVEWLRFHAAQHGLQGAVILDRAPPQESRQFIQALREQAAGINGLERVVVVHSKLPLGKDSLPEEAHPFNVPGAPGKDRMEIPPADPWRAPLGEILIYEILRARFLARARAVANIDLFDLLAPGDGPNVFDRAVEAPSGCLRLGGVQAYPWRVRKGSEASFADHICTQFDATGLRPRWCLAPANTGADGIWRLIRVVGAEPDPADDLRFYRCMALRHPTDTVSKIVPKTSLVETPELLELATGYFGAKPVRLPEEQAIRRSGGKPKTAIVTTMKNEGPFILEWLAYHRVIGVDDFLVYTNDCTDGTDTMLQMLQEKGLVQHRENPFRGSGLKPQHAALQAAEDEPVIKNADWLVCMDVDEFINIKCGEGRLADLFEAVGDANMISMTWRLFGNNDVRDFTGDLVLRDFTRCAFEVTRKPHQAWGFKTLFRNSGIFKKLGVHRPKGLKPQLWEDIRWVNGSGRDMPREMFRNGWRSSMSTYGYDLVQLNHYAVRSAESFLVKRDRGRVNHVDRDQGLSYWFRMNNNAEEERSIQRMIPALEAEMARLLADPDIAAAHEFSRRKHREKIEELKTRGDMLEMFHQLTGDKLRKLSRMHAHFGANVFLSGPGVIPDGIAEKDPDSDFWFTVARGETTH</sequence>
<gene>
    <name evidence="4" type="ORF">K3721_12640</name>
</gene>
<dbReference type="GO" id="GO:0016757">
    <property type="term" value="F:glycosyltransferase activity"/>
    <property type="evidence" value="ECO:0007669"/>
    <property type="project" value="TreeGrafter"/>
</dbReference>
<comment type="subcellular location">
    <subcellularLocation>
        <location evidence="1">Membrane</location>
        <topology evidence="1">Single-pass membrane protein</topology>
    </subcellularLocation>
</comment>
<dbReference type="InterPro" id="IPR029044">
    <property type="entry name" value="Nucleotide-diphossugar_trans"/>
</dbReference>
<evidence type="ECO:0000313" key="4">
    <source>
        <dbReference type="EMBL" id="UWQ55852.1"/>
    </source>
</evidence>
<dbReference type="Pfam" id="PF13704">
    <property type="entry name" value="Glyco_tranf_2_4"/>
    <property type="match status" value="1"/>
</dbReference>
<keyword evidence="3" id="KW-1133">Transmembrane helix</keyword>
<dbReference type="KEGG" id="lcae:K3721_12640"/>
<evidence type="ECO:0000313" key="5">
    <source>
        <dbReference type="Proteomes" id="UP001058713"/>
    </source>
</evidence>
<keyword evidence="3" id="KW-0472">Membrane</keyword>
<name>A0A9Q9M2N6_LEICA</name>
<evidence type="ECO:0000256" key="3">
    <source>
        <dbReference type="ARBA" id="ARBA00022989"/>
    </source>
</evidence>
<dbReference type="PANTHER" id="PTHR21461">
    <property type="entry name" value="GLYCOSYLTRANSFERASE FAMILY 92 PROTEIN"/>
    <property type="match status" value="1"/>
</dbReference>
<dbReference type="SUPFAM" id="SSF53448">
    <property type="entry name" value="Nucleotide-diphospho-sugar transferases"/>
    <property type="match status" value="1"/>
</dbReference>
<keyword evidence="2" id="KW-0812">Transmembrane</keyword>
<accession>A0A9Q9M2N6</accession>